<keyword evidence="2" id="KW-1185">Reference proteome</keyword>
<evidence type="ECO:0000313" key="1">
    <source>
        <dbReference type="EMBL" id="KAJ4437873.1"/>
    </source>
</evidence>
<reference evidence="1 2" key="1">
    <citation type="journal article" date="2022" name="Allergy">
        <title>Genome assembly and annotation of Periplaneta americana reveal a comprehensive cockroach allergen profile.</title>
        <authorList>
            <person name="Wang L."/>
            <person name="Xiong Q."/>
            <person name="Saelim N."/>
            <person name="Wang L."/>
            <person name="Nong W."/>
            <person name="Wan A.T."/>
            <person name="Shi M."/>
            <person name="Liu X."/>
            <person name="Cao Q."/>
            <person name="Hui J.H.L."/>
            <person name="Sookrung N."/>
            <person name="Leung T.F."/>
            <person name="Tungtrongchitr A."/>
            <person name="Tsui S.K.W."/>
        </authorList>
    </citation>
    <scope>NUCLEOTIDE SEQUENCE [LARGE SCALE GENOMIC DNA]</scope>
    <source>
        <strain evidence="1">PWHHKU_190912</strain>
    </source>
</reference>
<sequence>MRGAGRHKENVTCEGRRDLKKKVRAVEIKLDSLPGSEVQLLRDKFQNVFGKNSGYKKMCKVAQVLEDVPVGEIDGVYVCDIPLFKYARLTSCDVERSFSQYKSFRDNRHEFVMENLEMTFVVHCNSRPTTSTRV</sequence>
<gene>
    <name evidence="1" type="ORF">ANN_13812</name>
</gene>
<dbReference type="Proteomes" id="UP001148838">
    <property type="component" value="Unassembled WGS sequence"/>
</dbReference>
<accession>A0ABQ8SV51</accession>
<dbReference type="EMBL" id="JAJSOF020000019">
    <property type="protein sequence ID" value="KAJ4437873.1"/>
    <property type="molecule type" value="Genomic_DNA"/>
</dbReference>
<protein>
    <submittedName>
        <fullName evidence="1">Uncharacterized protein</fullName>
    </submittedName>
</protein>
<comment type="caution">
    <text evidence="1">The sequence shown here is derived from an EMBL/GenBank/DDBJ whole genome shotgun (WGS) entry which is preliminary data.</text>
</comment>
<name>A0ABQ8SV51_PERAM</name>
<evidence type="ECO:0000313" key="2">
    <source>
        <dbReference type="Proteomes" id="UP001148838"/>
    </source>
</evidence>
<organism evidence="1 2">
    <name type="scientific">Periplaneta americana</name>
    <name type="common">American cockroach</name>
    <name type="synonym">Blatta americana</name>
    <dbReference type="NCBI Taxonomy" id="6978"/>
    <lineage>
        <taxon>Eukaryota</taxon>
        <taxon>Metazoa</taxon>
        <taxon>Ecdysozoa</taxon>
        <taxon>Arthropoda</taxon>
        <taxon>Hexapoda</taxon>
        <taxon>Insecta</taxon>
        <taxon>Pterygota</taxon>
        <taxon>Neoptera</taxon>
        <taxon>Polyneoptera</taxon>
        <taxon>Dictyoptera</taxon>
        <taxon>Blattodea</taxon>
        <taxon>Blattoidea</taxon>
        <taxon>Blattidae</taxon>
        <taxon>Blattinae</taxon>
        <taxon>Periplaneta</taxon>
    </lineage>
</organism>
<proteinExistence type="predicted"/>